<dbReference type="PRINTS" id="PR00255">
    <property type="entry name" value="NATPEPTIDER"/>
</dbReference>
<dbReference type="InterPro" id="IPR000719">
    <property type="entry name" value="Prot_kinase_dom"/>
</dbReference>
<feature type="region of interest" description="Disordered" evidence="14">
    <location>
        <begin position="581"/>
        <end position="602"/>
    </location>
</feature>
<dbReference type="Gene3D" id="1.10.510.10">
    <property type="entry name" value="Transferase(Phosphotransferase) domain 1"/>
    <property type="match status" value="1"/>
</dbReference>
<evidence type="ECO:0000256" key="9">
    <source>
        <dbReference type="ARBA" id="ARBA00023136"/>
    </source>
</evidence>
<feature type="compositionally biased region" description="Basic and acidic residues" evidence="14">
    <location>
        <begin position="581"/>
        <end position="593"/>
    </location>
</feature>
<dbReference type="PROSITE" id="PS50011">
    <property type="entry name" value="PROTEIN_KINASE_DOM"/>
    <property type="match status" value="1"/>
</dbReference>
<name>A0AAV1Z325_9ARAC</name>
<evidence type="ECO:0000256" key="14">
    <source>
        <dbReference type="SAM" id="MobiDB-lite"/>
    </source>
</evidence>
<feature type="signal peptide" evidence="16">
    <location>
        <begin position="1"/>
        <end position="22"/>
    </location>
</feature>
<dbReference type="Gene3D" id="3.40.50.2300">
    <property type="match status" value="2"/>
</dbReference>
<dbReference type="InterPro" id="IPR001245">
    <property type="entry name" value="Ser-Thr/Tyr_kinase_cat_dom"/>
</dbReference>
<dbReference type="Proteomes" id="UP001497382">
    <property type="component" value="Unassembled WGS sequence"/>
</dbReference>
<comment type="subcellular location">
    <subcellularLocation>
        <location evidence="2">Membrane</location>
        <topology evidence="2">Single-pass type I membrane protein</topology>
    </subcellularLocation>
</comment>
<dbReference type="InterPro" id="IPR050401">
    <property type="entry name" value="Cyclic_nucleotide_synthase"/>
</dbReference>
<evidence type="ECO:0000256" key="10">
    <source>
        <dbReference type="ARBA" id="ARBA00023170"/>
    </source>
</evidence>
<evidence type="ECO:0000256" key="1">
    <source>
        <dbReference type="ARBA" id="ARBA00001436"/>
    </source>
</evidence>
<evidence type="ECO:0000256" key="2">
    <source>
        <dbReference type="ARBA" id="ARBA00004479"/>
    </source>
</evidence>
<evidence type="ECO:0000313" key="18">
    <source>
        <dbReference type="EMBL" id="CAL1265724.1"/>
    </source>
</evidence>
<evidence type="ECO:0000313" key="19">
    <source>
        <dbReference type="Proteomes" id="UP001497382"/>
    </source>
</evidence>
<keyword evidence="8" id="KW-0342">GTP-binding</keyword>
<keyword evidence="5 16" id="KW-0732">Signal</keyword>
<dbReference type="GO" id="GO:0004016">
    <property type="term" value="F:adenylate cyclase activity"/>
    <property type="evidence" value="ECO:0007669"/>
    <property type="project" value="TreeGrafter"/>
</dbReference>
<comment type="catalytic activity">
    <reaction evidence="1">
        <text>GTP = 3',5'-cyclic GMP + diphosphate</text>
        <dbReference type="Rhea" id="RHEA:13665"/>
        <dbReference type="ChEBI" id="CHEBI:33019"/>
        <dbReference type="ChEBI" id="CHEBI:37565"/>
        <dbReference type="ChEBI" id="CHEBI:57746"/>
        <dbReference type="EC" id="4.6.1.2"/>
    </reaction>
</comment>
<evidence type="ECO:0000259" key="17">
    <source>
        <dbReference type="PROSITE" id="PS50011"/>
    </source>
</evidence>
<dbReference type="GO" id="GO:0004672">
    <property type="term" value="F:protein kinase activity"/>
    <property type="evidence" value="ECO:0007669"/>
    <property type="project" value="InterPro"/>
</dbReference>
<dbReference type="InterPro" id="IPR001828">
    <property type="entry name" value="ANF_lig-bd_rcpt"/>
</dbReference>
<dbReference type="InterPro" id="IPR028082">
    <property type="entry name" value="Peripla_BP_I"/>
</dbReference>
<feature type="chain" id="PRO_5043483313" description="guanylate cyclase" evidence="16">
    <location>
        <begin position="23"/>
        <end position="697"/>
    </location>
</feature>
<evidence type="ECO:0000256" key="8">
    <source>
        <dbReference type="ARBA" id="ARBA00023134"/>
    </source>
</evidence>
<reference evidence="18 19" key="1">
    <citation type="submission" date="2024-04" db="EMBL/GenBank/DDBJ databases">
        <authorList>
            <person name="Rising A."/>
            <person name="Reimegard J."/>
            <person name="Sonavane S."/>
            <person name="Akerstrom W."/>
            <person name="Nylinder S."/>
            <person name="Hedman E."/>
            <person name="Kallberg Y."/>
        </authorList>
    </citation>
    <scope>NUCLEOTIDE SEQUENCE [LARGE SCALE GENOMIC DNA]</scope>
</reference>
<dbReference type="GO" id="GO:0004383">
    <property type="term" value="F:guanylate cyclase activity"/>
    <property type="evidence" value="ECO:0007669"/>
    <property type="project" value="UniProtKB-EC"/>
</dbReference>
<evidence type="ECO:0000256" key="15">
    <source>
        <dbReference type="SAM" id="Phobius"/>
    </source>
</evidence>
<sequence length="697" mass="79066">MAIGTCITLMLTFAVEMYSAESIPKIYEADIVAIFVSGSELQLPVESLQAAVVLGVDEANKQYPHIRFNLKLKNDSKTCFNNYAGVLAAEEYYQNRVTAFVGPACSRALDPILMEFQWRHIAIFVDESESSETIIRRSLSETIKQTDYEIFPIYKEFNSSLQPNYKQMLQAAGKGARVFVLLACGKTVRSVLLAGYELGMENGEYAFLSVELLKNQLYNKQFNWYTPNDKKNREARKMYESLMIISIRVPVRQEYQIFIKDVKETAKNKFSTILESSSINPIVGSFYDCVLLYAYSLNKTLSEGGDPKNGRALARQIWNSTFSGGLTGDISINENGDREADYTLNDMDPETGIMTPIATFFGTKQVYDKLDDREIHWPGNVGPPLDVPMCGFTGNAPECMPTAMISALNIILPVLVAVSIVGSLIGVFAYRRIMQEAKLVDYWWKIEWSELDFFDAKDMGSSLSFSKSHSRSTPTGQKVFVKTLELTKIQISRAILMELKLVHEINHDNLLRYVGLCITDPNYAIITDFATRGTLSGMLFLHGSKIEYHGHLKSENCVIDGRFVVKLSNYALRELKKQISHSEQEDVSPEHLRRKEPHFHGSKKGDVYSYAIILQEVVTRSLPFEPKERCGRSIRFLGAEDIIDRIRMGTTPPYRPEIANDECPPDMLDLIKKCWEENPEDRPSFPEIKHKLKKITK</sequence>
<evidence type="ECO:0000256" key="11">
    <source>
        <dbReference type="ARBA" id="ARBA00023180"/>
    </source>
</evidence>
<dbReference type="GO" id="GO:0005524">
    <property type="term" value="F:ATP binding"/>
    <property type="evidence" value="ECO:0007669"/>
    <property type="project" value="InterPro"/>
</dbReference>
<keyword evidence="10" id="KW-0675">Receptor</keyword>
<evidence type="ECO:0000256" key="12">
    <source>
        <dbReference type="ARBA" id="ARBA00023239"/>
    </source>
</evidence>
<dbReference type="Pfam" id="PF07714">
    <property type="entry name" value="PK_Tyr_Ser-Thr"/>
    <property type="match status" value="1"/>
</dbReference>
<evidence type="ECO:0000256" key="16">
    <source>
        <dbReference type="SAM" id="SignalP"/>
    </source>
</evidence>
<dbReference type="PANTHER" id="PTHR11920:SF494">
    <property type="entry name" value="ATRIAL NATRIURETIC PEPTIDE RECEPTOR 2"/>
    <property type="match status" value="1"/>
</dbReference>
<dbReference type="EC" id="4.6.1.2" evidence="3"/>
<dbReference type="InterPro" id="IPR011009">
    <property type="entry name" value="Kinase-like_dom_sf"/>
</dbReference>
<proteinExistence type="predicted"/>
<dbReference type="GO" id="GO:0001653">
    <property type="term" value="F:peptide receptor activity"/>
    <property type="evidence" value="ECO:0007669"/>
    <property type="project" value="TreeGrafter"/>
</dbReference>
<dbReference type="InterPro" id="IPR001170">
    <property type="entry name" value="ANPR/GUC"/>
</dbReference>
<dbReference type="GO" id="GO:0005886">
    <property type="term" value="C:plasma membrane"/>
    <property type="evidence" value="ECO:0007669"/>
    <property type="project" value="TreeGrafter"/>
</dbReference>
<dbReference type="GO" id="GO:0005525">
    <property type="term" value="F:GTP binding"/>
    <property type="evidence" value="ECO:0007669"/>
    <property type="project" value="UniProtKB-KW"/>
</dbReference>
<protein>
    <recommendedName>
        <fullName evidence="3">guanylate cyclase</fullName>
        <ecNumber evidence="3">4.6.1.2</ecNumber>
    </recommendedName>
</protein>
<dbReference type="Gene3D" id="3.30.200.20">
    <property type="entry name" value="Phosphorylase Kinase, domain 1"/>
    <property type="match status" value="1"/>
</dbReference>
<feature type="transmembrane region" description="Helical" evidence="15">
    <location>
        <begin position="410"/>
        <end position="430"/>
    </location>
</feature>
<gene>
    <name evidence="18" type="ORF">LARSCL_LOCUS2700</name>
</gene>
<keyword evidence="11" id="KW-0325">Glycoprotein</keyword>
<dbReference type="Pfam" id="PF01094">
    <property type="entry name" value="ANF_receptor"/>
    <property type="match status" value="1"/>
</dbReference>
<dbReference type="SUPFAM" id="SSF53822">
    <property type="entry name" value="Periplasmic binding protein-like I"/>
    <property type="match status" value="1"/>
</dbReference>
<feature type="domain" description="Protein kinase" evidence="17">
    <location>
        <begin position="448"/>
        <end position="693"/>
    </location>
</feature>
<evidence type="ECO:0000256" key="13">
    <source>
        <dbReference type="ARBA" id="ARBA00023293"/>
    </source>
</evidence>
<dbReference type="SUPFAM" id="SSF56112">
    <property type="entry name" value="Protein kinase-like (PK-like)"/>
    <property type="match status" value="1"/>
</dbReference>
<organism evidence="18 19">
    <name type="scientific">Larinioides sclopetarius</name>
    <dbReference type="NCBI Taxonomy" id="280406"/>
    <lineage>
        <taxon>Eukaryota</taxon>
        <taxon>Metazoa</taxon>
        <taxon>Ecdysozoa</taxon>
        <taxon>Arthropoda</taxon>
        <taxon>Chelicerata</taxon>
        <taxon>Arachnida</taxon>
        <taxon>Araneae</taxon>
        <taxon>Araneomorphae</taxon>
        <taxon>Entelegynae</taxon>
        <taxon>Araneoidea</taxon>
        <taxon>Araneidae</taxon>
        <taxon>Larinioides</taxon>
    </lineage>
</organism>
<evidence type="ECO:0000256" key="7">
    <source>
        <dbReference type="ARBA" id="ARBA00022989"/>
    </source>
</evidence>
<evidence type="ECO:0000256" key="5">
    <source>
        <dbReference type="ARBA" id="ARBA00022729"/>
    </source>
</evidence>
<keyword evidence="12" id="KW-0456">Lyase</keyword>
<evidence type="ECO:0000256" key="3">
    <source>
        <dbReference type="ARBA" id="ARBA00012202"/>
    </source>
</evidence>
<keyword evidence="6" id="KW-0547">Nucleotide-binding</keyword>
<dbReference type="AlphaFoldDB" id="A0AAV1Z325"/>
<keyword evidence="4 15" id="KW-0812">Transmembrane</keyword>
<keyword evidence="7 15" id="KW-1133">Transmembrane helix</keyword>
<dbReference type="PANTHER" id="PTHR11920">
    <property type="entry name" value="GUANYLYL CYCLASE"/>
    <property type="match status" value="1"/>
</dbReference>
<dbReference type="GO" id="GO:0007168">
    <property type="term" value="P:receptor guanylyl cyclase signaling pathway"/>
    <property type="evidence" value="ECO:0007669"/>
    <property type="project" value="TreeGrafter"/>
</dbReference>
<keyword evidence="19" id="KW-1185">Reference proteome</keyword>
<keyword evidence="13" id="KW-0141">cGMP biosynthesis</keyword>
<dbReference type="CDD" id="cd06352">
    <property type="entry name" value="PBP1_NPR_GC-like"/>
    <property type="match status" value="1"/>
</dbReference>
<comment type="caution">
    <text evidence="18">The sequence shown here is derived from an EMBL/GenBank/DDBJ whole genome shotgun (WGS) entry which is preliminary data.</text>
</comment>
<evidence type="ECO:0000256" key="4">
    <source>
        <dbReference type="ARBA" id="ARBA00022692"/>
    </source>
</evidence>
<evidence type="ECO:0000256" key="6">
    <source>
        <dbReference type="ARBA" id="ARBA00022741"/>
    </source>
</evidence>
<keyword evidence="9 15" id="KW-0472">Membrane</keyword>
<accession>A0AAV1Z325</accession>
<dbReference type="EMBL" id="CAXIEN010000019">
    <property type="protein sequence ID" value="CAL1265724.1"/>
    <property type="molecule type" value="Genomic_DNA"/>
</dbReference>